<dbReference type="Pfam" id="PF12174">
    <property type="entry name" value="RST"/>
    <property type="match status" value="1"/>
</dbReference>
<evidence type="ECO:0000256" key="3">
    <source>
        <dbReference type="ARBA" id="ARBA00023016"/>
    </source>
</evidence>
<organism evidence="7 8">
    <name type="scientific">Erythranthe guttata</name>
    <name type="common">Yellow monkey flower</name>
    <name type="synonym">Mimulus guttatus</name>
    <dbReference type="NCBI Taxonomy" id="4155"/>
    <lineage>
        <taxon>Eukaryota</taxon>
        <taxon>Viridiplantae</taxon>
        <taxon>Streptophyta</taxon>
        <taxon>Embryophyta</taxon>
        <taxon>Tracheophyta</taxon>
        <taxon>Spermatophyta</taxon>
        <taxon>Magnoliopsida</taxon>
        <taxon>eudicotyledons</taxon>
        <taxon>Gunneridae</taxon>
        <taxon>Pentapetalae</taxon>
        <taxon>asterids</taxon>
        <taxon>lamiids</taxon>
        <taxon>Lamiales</taxon>
        <taxon>Phrymaceae</taxon>
        <taxon>Erythranthe</taxon>
    </lineage>
</organism>
<name>A0A022QR86_ERYGU</name>
<feature type="non-terminal residue" evidence="7">
    <location>
        <position position="1"/>
    </location>
</feature>
<dbReference type="EMBL" id="KI631003">
    <property type="protein sequence ID" value="EYU31252.1"/>
    <property type="molecule type" value="Genomic_DNA"/>
</dbReference>
<evidence type="ECO:0000313" key="8">
    <source>
        <dbReference type="Proteomes" id="UP000030748"/>
    </source>
</evidence>
<dbReference type="Gene3D" id="3.90.228.10">
    <property type="match status" value="1"/>
</dbReference>
<keyword evidence="2" id="KW-0217">Developmental protein</keyword>
<dbReference type="PROSITE" id="PS51879">
    <property type="entry name" value="RST"/>
    <property type="match status" value="1"/>
</dbReference>
<dbReference type="eggNOG" id="ENOG502QWND">
    <property type="taxonomic scope" value="Eukaryota"/>
</dbReference>
<dbReference type="InterPro" id="IPR012317">
    <property type="entry name" value="Poly(ADP-ribose)pol_cat_dom"/>
</dbReference>
<dbReference type="GO" id="GO:0005634">
    <property type="term" value="C:nucleus"/>
    <property type="evidence" value="ECO:0007669"/>
    <property type="project" value="UniProtKB-SubCell"/>
</dbReference>
<dbReference type="Proteomes" id="UP000030748">
    <property type="component" value="Unassembled WGS sequence"/>
</dbReference>
<dbReference type="STRING" id="4155.A0A022QR86"/>
<dbReference type="SUPFAM" id="SSF56399">
    <property type="entry name" value="ADP-ribosylation"/>
    <property type="match status" value="1"/>
</dbReference>
<evidence type="ECO:0000259" key="5">
    <source>
        <dbReference type="PROSITE" id="PS51059"/>
    </source>
</evidence>
<evidence type="ECO:0008006" key="9">
    <source>
        <dbReference type="Google" id="ProtNLM"/>
    </source>
</evidence>
<reference evidence="7 8" key="1">
    <citation type="journal article" date="2013" name="Proc. Natl. Acad. Sci. U.S.A.">
        <title>Fine-scale variation in meiotic recombination in Mimulus inferred from population shotgun sequencing.</title>
        <authorList>
            <person name="Hellsten U."/>
            <person name="Wright K.M."/>
            <person name="Jenkins J."/>
            <person name="Shu S."/>
            <person name="Yuan Y."/>
            <person name="Wessler S.R."/>
            <person name="Schmutz J."/>
            <person name="Willis J.H."/>
            <person name="Rokhsar D.S."/>
        </authorList>
    </citation>
    <scope>NUCLEOTIDE SEQUENCE [LARGE SCALE GENOMIC DNA]</scope>
    <source>
        <strain evidence="8">cv. DUN x IM62</strain>
    </source>
</reference>
<dbReference type="AlphaFoldDB" id="A0A022QR86"/>
<evidence type="ECO:0000259" key="6">
    <source>
        <dbReference type="PROSITE" id="PS51879"/>
    </source>
</evidence>
<dbReference type="GO" id="GO:0003950">
    <property type="term" value="F:NAD+ poly-ADP-ribosyltransferase activity"/>
    <property type="evidence" value="ECO:0007669"/>
    <property type="project" value="InterPro"/>
</dbReference>
<feature type="domain" description="RST" evidence="6">
    <location>
        <begin position="248"/>
        <end position="319"/>
    </location>
</feature>
<keyword evidence="4" id="KW-0539">Nucleus</keyword>
<dbReference type="PANTHER" id="PTHR32263">
    <property type="entry name" value="INACTIVE POLY [ADP-RIBOSE] POLYMERASE SRO4-RELATED"/>
    <property type="match status" value="1"/>
</dbReference>
<evidence type="ECO:0000256" key="2">
    <source>
        <dbReference type="ARBA" id="ARBA00022473"/>
    </source>
</evidence>
<gene>
    <name evidence="7" type="ORF">MIMGU_mgv1a025306mg</name>
</gene>
<accession>A0A022QR86</accession>
<keyword evidence="3" id="KW-0346">Stress response</keyword>
<protein>
    <recommendedName>
        <fullName evidence="9">Poly [ADP-ribose] polymerase</fullName>
    </recommendedName>
</protein>
<dbReference type="InterPro" id="IPR022003">
    <property type="entry name" value="RST"/>
</dbReference>
<dbReference type="PROSITE" id="PS51059">
    <property type="entry name" value="PARP_CATALYTIC"/>
    <property type="match status" value="1"/>
</dbReference>
<dbReference type="PANTHER" id="PTHR32263:SF14">
    <property type="entry name" value="INACTIVE POLY [ADP-RIBOSE] POLYMERASE SRO2-RELATED"/>
    <property type="match status" value="1"/>
</dbReference>
<evidence type="ECO:0000256" key="1">
    <source>
        <dbReference type="ARBA" id="ARBA00004123"/>
    </source>
</evidence>
<feature type="domain" description="PARP catalytic" evidence="5">
    <location>
        <begin position="32"/>
        <end position="254"/>
    </location>
</feature>
<evidence type="ECO:0000256" key="4">
    <source>
        <dbReference type="ARBA" id="ARBA00023242"/>
    </source>
</evidence>
<sequence length="327" mass="36248">DQVSMTVLDYETAAYDSDCESSVSDSGRLFREFARNGMVKLEESAEGGGGGGGEYGAVMKSFLVDMRFLGEEIDVVAVHKNMYSSVAGQAKLEAFRVFSRAVAARRGGDANVKYGWYGGSPDEIRDVVTYGFVGSGKFEKGISHGVGIHLSPVNSPFDSAMKAKEDENGVRHMLLCRVILGNTEIIGPGSEQSHPSSTQFDSGIDNPIAPTQYIVWTSYMNSHIFPNYIISFRAPCLIGLRRTWRSATTPNSLSMSFPVFLKVLSRFVHPSKVGLILNYYNEFRENKIVRSQLIRRLRNIVGDKLLSSVIKLCRNEVNSLLYSSFRF</sequence>
<dbReference type="InterPro" id="IPR044964">
    <property type="entry name" value="RCD1/SRO1-5"/>
</dbReference>
<keyword evidence="8" id="KW-1185">Reference proteome</keyword>
<comment type="subcellular location">
    <subcellularLocation>
        <location evidence="1">Nucleus</location>
    </subcellularLocation>
</comment>
<proteinExistence type="predicted"/>
<evidence type="ECO:0000313" key="7">
    <source>
        <dbReference type="EMBL" id="EYU31252.1"/>
    </source>
</evidence>